<reference evidence="2 3" key="1">
    <citation type="submission" date="2019-03" db="EMBL/GenBank/DDBJ databases">
        <title>First draft genome of Liparis tanakae, snailfish: a comprehensive survey of snailfish specific genes.</title>
        <authorList>
            <person name="Kim W."/>
            <person name="Song I."/>
            <person name="Jeong J.-H."/>
            <person name="Kim D."/>
            <person name="Kim S."/>
            <person name="Ryu S."/>
            <person name="Song J.Y."/>
            <person name="Lee S.K."/>
        </authorList>
    </citation>
    <scope>NUCLEOTIDE SEQUENCE [LARGE SCALE GENOMIC DNA]</scope>
    <source>
        <tissue evidence="2">Muscle</tissue>
    </source>
</reference>
<feature type="compositionally biased region" description="Acidic residues" evidence="1">
    <location>
        <begin position="108"/>
        <end position="118"/>
    </location>
</feature>
<keyword evidence="3" id="KW-1185">Reference proteome</keyword>
<evidence type="ECO:0000313" key="2">
    <source>
        <dbReference type="EMBL" id="TNN31842.1"/>
    </source>
</evidence>
<sequence>MYFPRSLNSPSRFSACRKKHVSAILNLRGMTRQSQRQEVLNVVTDAEGAGAARPAPPDRVLFSELPATSEVPCLSLGLSRLALGASSCLSSLRPRRAGGAGRSQENQENQEDQENQGL</sequence>
<dbReference type="OrthoDB" id="8925684at2759"/>
<dbReference type="EMBL" id="SRLO01003112">
    <property type="protein sequence ID" value="TNN31842.1"/>
    <property type="molecule type" value="Genomic_DNA"/>
</dbReference>
<gene>
    <name evidence="2" type="primary">EXOC3L2_1</name>
    <name evidence="2" type="ORF">EYF80_058001</name>
</gene>
<accession>A0A4Z2EU93</accession>
<organism evidence="2 3">
    <name type="scientific">Liparis tanakae</name>
    <name type="common">Tanaka's snailfish</name>
    <dbReference type="NCBI Taxonomy" id="230148"/>
    <lineage>
        <taxon>Eukaryota</taxon>
        <taxon>Metazoa</taxon>
        <taxon>Chordata</taxon>
        <taxon>Craniata</taxon>
        <taxon>Vertebrata</taxon>
        <taxon>Euteleostomi</taxon>
        <taxon>Actinopterygii</taxon>
        <taxon>Neopterygii</taxon>
        <taxon>Teleostei</taxon>
        <taxon>Neoteleostei</taxon>
        <taxon>Acanthomorphata</taxon>
        <taxon>Eupercaria</taxon>
        <taxon>Perciformes</taxon>
        <taxon>Cottioidei</taxon>
        <taxon>Cottales</taxon>
        <taxon>Liparidae</taxon>
        <taxon>Liparis</taxon>
    </lineage>
</organism>
<dbReference type="AlphaFoldDB" id="A0A4Z2EU93"/>
<comment type="caution">
    <text evidence="2">The sequence shown here is derived from an EMBL/GenBank/DDBJ whole genome shotgun (WGS) entry which is preliminary data.</text>
</comment>
<feature type="region of interest" description="Disordered" evidence="1">
    <location>
        <begin position="93"/>
        <end position="118"/>
    </location>
</feature>
<proteinExistence type="predicted"/>
<evidence type="ECO:0000313" key="3">
    <source>
        <dbReference type="Proteomes" id="UP000314294"/>
    </source>
</evidence>
<name>A0A4Z2EU93_9TELE</name>
<protein>
    <submittedName>
        <fullName evidence="2">Exocyst complex component 3-like protein 2</fullName>
    </submittedName>
</protein>
<dbReference type="Proteomes" id="UP000314294">
    <property type="component" value="Unassembled WGS sequence"/>
</dbReference>
<evidence type="ECO:0000256" key="1">
    <source>
        <dbReference type="SAM" id="MobiDB-lite"/>
    </source>
</evidence>